<evidence type="ECO:0000259" key="12">
    <source>
        <dbReference type="Pfam" id="PF07715"/>
    </source>
</evidence>
<keyword evidence="3 8" id="KW-1134">Transmembrane beta strand</keyword>
<evidence type="ECO:0000313" key="13">
    <source>
        <dbReference type="EMBL" id="REH43912.1"/>
    </source>
</evidence>
<dbReference type="InterPro" id="IPR039426">
    <property type="entry name" value="TonB-dep_rcpt-like"/>
</dbReference>
<dbReference type="InterPro" id="IPR023996">
    <property type="entry name" value="TonB-dep_OMP_SusC/RagA"/>
</dbReference>
<protein>
    <submittedName>
        <fullName evidence="13">TonB-linked SusC/RagA family outer membrane protein</fullName>
    </submittedName>
</protein>
<evidence type="ECO:0000256" key="4">
    <source>
        <dbReference type="ARBA" id="ARBA00022692"/>
    </source>
</evidence>
<keyword evidence="2 8" id="KW-0813">Transport</keyword>
<evidence type="ECO:0000256" key="8">
    <source>
        <dbReference type="PROSITE-ProRule" id="PRU01360"/>
    </source>
</evidence>
<reference evidence="13 14" key="1">
    <citation type="submission" date="2018-08" db="EMBL/GenBank/DDBJ databases">
        <title>Genomic Encyclopedia of Type Strains, Phase IV (KMG-IV): sequencing the most valuable type-strain genomes for metagenomic binning, comparative biology and taxonomic classification.</title>
        <authorList>
            <person name="Goeker M."/>
        </authorList>
    </citation>
    <scope>NUCLEOTIDE SEQUENCE [LARGE SCALE GENOMIC DNA]</scope>
    <source>
        <strain evidence="13 14">DSM 18841</strain>
    </source>
</reference>
<dbReference type="NCBIfam" id="TIGR04056">
    <property type="entry name" value="OMP_RagA_SusC"/>
    <property type="match status" value="1"/>
</dbReference>
<dbReference type="RefSeq" id="WP_115902205.1">
    <property type="nucleotide sequence ID" value="NZ_QUNS01000012.1"/>
</dbReference>
<dbReference type="Pfam" id="PF00593">
    <property type="entry name" value="TonB_dep_Rec_b-barrel"/>
    <property type="match status" value="1"/>
</dbReference>
<keyword evidence="5 9" id="KW-0798">TonB box</keyword>
<evidence type="ECO:0000313" key="14">
    <source>
        <dbReference type="Proteomes" id="UP000256884"/>
    </source>
</evidence>
<dbReference type="AlphaFoldDB" id="A0A3E0HFA9"/>
<dbReference type="Pfam" id="PF07715">
    <property type="entry name" value="Plug"/>
    <property type="match status" value="1"/>
</dbReference>
<evidence type="ECO:0000256" key="9">
    <source>
        <dbReference type="RuleBase" id="RU003357"/>
    </source>
</evidence>
<evidence type="ECO:0000256" key="3">
    <source>
        <dbReference type="ARBA" id="ARBA00022452"/>
    </source>
</evidence>
<name>A0A3E0HFA9_9FLAO</name>
<keyword evidence="4 8" id="KW-0812">Transmembrane</keyword>
<dbReference type="EMBL" id="QUNS01000012">
    <property type="protein sequence ID" value="REH43912.1"/>
    <property type="molecule type" value="Genomic_DNA"/>
</dbReference>
<accession>A0A3E0HFA9</accession>
<feature type="signal peptide" evidence="10">
    <location>
        <begin position="1"/>
        <end position="21"/>
    </location>
</feature>
<dbReference type="SUPFAM" id="SSF56935">
    <property type="entry name" value="Porins"/>
    <property type="match status" value="1"/>
</dbReference>
<keyword evidence="6 8" id="KW-0472">Membrane</keyword>
<evidence type="ECO:0000256" key="5">
    <source>
        <dbReference type="ARBA" id="ARBA00023077"/>
    </source>
</evidence>
<evidence type="ECO:0000256" key="2">
    <source>
        <dbReference type="ARBA" id="ARBA00022448"/>
    </source>
</evidence>
<dbReference type="GO" id="GO:0009279">
    <property type="term" value="C:cell outer membrane"/>
    <property type="evidence" value="ECO:0007669"/>
    <property type="project" value="UniProtKB-SubCell"/>
</dbReference>
<dbReference type="InterPro" id="IPR036942">
    <property type="entry name" value="Beta-barrel_TonB_sf"/>
</dbReference>
<dbReference type="SUPFAM" id="SSF49464">
    <property type="entry name" value="Carboxypeptidase regulatory domain-like"/>
    <property type="match status" value="1"/>
</dbReference>
<evidence type="ECO:0000256" key="1">
    <source>
        <dbReference type="ARBA" id="ARBA00004571"/>
    </source>
</evidence>
<keyword evidence="14" id="KW-1185">Reference proteome</keyword>
<comment type="caution">
    <text evidence="13">The sequence shown here is derived from an EMBL/GenBank/DDBJ whole genome shotgun (WGS) entry which is preliminary data.</text>
</comment>
<proteinExistence type="inferred from homology"/>
<dbReference type="Proteomes" id="UP000256884">
    <property type="component" value="Unassembled WGS sequence"/>
</dbReference>
<dbReference type="InterPro" id="IPR008969">
    <property type="entry name" value="CarboxyPept-like_regulatory"/>
</dbReference>
<evidence type="ECO:0000256" key="6">
    <source>
        <dbReference type="ARBA" id="ARBA00023136"/>
    </source>
</evidence>
<keyword evidence="7 8" id="KW-0998">Cell outer membrane</keyword>
<dbReference type="InterPro" id="IPR037066">
    <property type="entry name" value="Plug_dom_sf"/>
</dbReference>
<feature type="domain" description="TonB-dependent receptor plug" evidence="12">
    <location>
        <begin position="119"/>
        <end position="221"/>
    </location>
</feature>
<dbReference type="InterPro" id="IPR000531">
    <property type="entry name" value="Beta-barrel_TonB"/>
</dbReference>
<dbReference type="Gene3D" id="2.60.40.1120">
    <property type="entry name" value="Carboxypeptidase-like, regulatory domain"/>
    <property type="match status" value="1"/>
</dbReference>
<comment type="subcellular location">
    <subcellularLocation>
        <location evidence="1 8">Cell outer membrane</location>
        <topology evidence="1 8">Multi-pass membrane protein</topology>
    </subcellularLocation>
</comment>
<dbReference type="PROSITE" id="PS52016">
    <property type="entry name" value="TONB_DEPENDENT_REC_3"/>
    <property type="match status" value="1"/>
</dbReference>
<dbReference type="OrthoDB" id="9768177at2"/>
<dbReference type="Gene3D" id="2.40.170.20">
    <property type="entry name" value="TonB-dependent receptor, beta-barrel domain"/>
    <property type="match status" value="1"/>
</dbReference>
<sequence length="1022" mass="112312">MKKHYLFILLLCFGVVSGTVAQTILKGTVVSKIDGEPIPGATVLIKEQSKNGAATDFDGKFTLSVNKDQGTLVVSFIGFQTLELPFSGSQEFSIALNEESSVLDEVVLIGYGSAKKGDLTSAISTVENIESMSSRPVSTLNDFLQGSVSGVTVLQQGGDPSEDGRVVIRGYGSFANEEPLTVVDGVPYYGPSINPNDIASVSILKDAAAAAIYGAQAASGVIVIETKKGKKGKPRISFDFYSGVQSAAKLPTPLNAKQQADVYNMAADNAGAPRQSAHDAEQNPWGQVTRTNWMDAIFRSGAMYNTNMNISGATDKMNYMTSFGYHKKEGLLLNTYSERFSFRVKTDIHLTDNITIGENVYYSRSEAVGTNSTSSYSGSIVNALYMPSSAPIRDANGNFSGVVPENLSNYAGAYGDVYNPVALLLRPDISNPVNYLNANVYLNYDITDGLKFKTSYSYSTTDTKYKKFSPRIPELGRTNLNNYLYQSYSDTKRWVWDNQLSYKKSFGNHNLDLTAVYSSQFTDYEYYFQQGEGFSSEEPFNQFMSNASVIRTPETDVYEDALTSAIGRVLYNYKGKYFLSGSIRRDETSRLAKENQADYFPSASAAWKISGEDFFNIEAINNLKVRASWGQIGNINSVGYYSFDVPLNTTNVILGADGSLDDKGTYVGRQSNPNLKWEISESLDFGVDLNLFNNRLSVVADYFEKTTKGMIIPGLEDVHQGTSAADVNGGEVKNTGYEFAVSYKDYVGDLNYSVSANASFLDNELMNLNGYNSSGIDYIAHSDNVRSTLYPYRSVVGKELYATYLVPYLGIFQSQEEINAHNKDGQLIQSNAVPGDFKFQDTNNDGKIDNNDRVFMDSYLPDVTYNLGLNLDYKGFDLNMNFQGVGGVKVFNAYKFTAFNASQQGYNLDSDVLNAWTPTNRNTNIPRLSTQDNNQTYGTASSWYLEDASYLRLKNVTLGYTVPTSKMSSVLSESSLRVYVSGENLFTITNYSGMDPEVGGKGLDVGRYPSSRTISAGISLSL</sequence>
<dbReference type="Gene3D" id="2.170.130.10">
    <property type="entry name" value="TonB-dependent receptor, plug domain"/>
    <property type="match status" value="1"/>
</dbReference>
<dbReference type="NCBIfam" id="TIGR04057">
    <property type="entry name" value="SusC_RagA_signa"/>
    <property type="match status" value="1"/>
</dbReference>
<dbReference type="InterPro" id="IPR023997">
    <property type="entry name" value="TonB-dep_OMP_SusC/RagA_CS"/>
</dbReference>
<gene>
    <name evidence="13" type="ORF">C7448_11218</name>
</gene>
<feature type="chain" id="PRO_5017630473" evidence="10">
    <location>
        <begin position="22"/>
        <end position="1022"/>
    </location>
</feature>
<keyword evidence="10" id="KW-0732">Signal</keyword>
<organism evidence="13 14">
    <name type="scientific">Tenacibaculum gallaicum</name>
    <dbReference type="NCBI Taxonomy" id="561505"/>
    <lineage>
        <taxon>Bacteria</taxon>
        <taxon>Pseudomonadati</taxon>
        <taxon>Bacteroidota</taxon>
        <taxon>Flavobacteriia</taxon>
        <taxon>Flavobacteriales</taxon>
        <taxon>Flavobacteriaceae</taxon>
        <taxon>Tenacibaculum</taxon>
    </lineage>
</organism>
<evidence type="ECO:0000259" key="11">
    <source>
        <dbReference type="Pfam" id="PF00593"/>
    </source>
</evidence>
<dbReference type="Pfam" id="PF13715">
    <property type="entry name" value="CarbopepD_reg_2"/>
    <property type="match status" value="1"/>
</dbReference>
<evidence type="ECO:0000256" key="10">
    <source>
        <dbReference type="SAM" id="SignalP"/>
    </source>
</evidence>
<feature type="domain" description="TonB-dependent receptor-like beta-barrel" evidence="11">
    <location>
        <begin position="408"/>
        <end position="985"/>
    </location>
</feature>
<evidence type="ECO:0000256" key="7">
    <source>
        <dbReference type="ARBA" id="ARBA00023237"/>
    </source>
</evidence>
<comment type="similarity">
    <text evidence="8 9">Belongs to the TonB-dependent receptor family.</text>
</comment>
<dbReference type="InterPro" id="IPR012910">
    <property type="entry name" value="Plug_dom"/>
</dbReference>